<accession>A0AAW0SYM2</accession>
<dbReference type="PANTHER" id="PTHR14856:SF9">
    <property type="entry name" value="PQ-LOOP REPEAT-CONTAINING PROTEIN 1"/>
    <property type="match status" value="1"/>
</dbReference>
<feature type="transmembrane region" description="Helical" evidence="8">
    <location>
        <begin position="291"/>
        <end position="313"/>
    </location>
</feature>
<keyword evidence="5 8" id="KW-0472">Membrane</keyword>
<evidence type="ECO:0000256" key="6">
    <source>
        <dbReference type="ARBA" id="ARBA00040648"/>
    </source>
</evidence>
<evidence type="ECO:0000256" key="2">
    <source>
        <dbReference type="ARBA" id="ARBA00022692"/>
    </source>
</evidence>
<dbReference type="GO" id="GO:0016020">
    <property type="term" value="C:membrane"/>
    <property type="evidence" value="ECO:0007669"/>
    <property type="project" value="UniProtKB-SubCell"/>
</dbReference>
<keyword evidence="10" id="KW-1185">Reference proteome</keyword>
<keyword evidence="4 8" id="KW-1133">Transmembrane helix</keyword>
<protein>
    <recommendedName>
        <fullName evidence="6">Solute carrier family 66 member 2</fullName>
    </recommendedName>
    <alternativeName>
        <fullName evidence="7">PQ-loop repeat-containing protein 1</fullName>
    </alternativeName>
</protein>
<keyword evidence="3" id="KW-0677">Repeat</keyword>
<sequence length="322" mass="37231">MQSALPGNHLTDNTCHVTFSYVFTSYNQSTRLTELLTRQRNRTVPTPVTSWEAVTVTADRDAGWLALGKHEYWPPQNTAWLKMSDVSLLDTLKWSVGGISSLAMMFGGVVPYIPQYLEIRRTENTEGFSLYVCLVLLVANTLRILFWFGHWFELPLLFQSVIMNVAMMMLISLCVSIRKRGQLIHSKEHVFTDFDYDYFWEWTDMQSYVEFMLTFSTMGCLLMYLFIDSAVFVETAGFISVLTEALLAVPQFYKNFITKSTFGMSRQMVLMWLVGDTFKTVYFWVRSSPLQFFVCGCLQIAIDILVLGQCFIYRKKNSHLIN</sequence>
<dbReference type="GO" id="GO:0042147">
    <property type="term" value="P:retrograde transport, endosome to Golgi"/>
    <property type="evidence" value="ECO:0007669"/>
    <property type="project" value="TreeGrafter"/>
</dbReference>
<dbReference type="InterPro" id="IPR052241">
    <property type="entry name" value="SLC66/Scramblase_ANY1"/>
</dbReference>
<comment type="subcellular location">
    <subcellularLocation>
        <location evidence="1">Membrane</location>
        <topology evidence="1">Multi-pass membrane protein</topology>
    </subcellularLocation>
</comment>
<dbReference type="InterPro" id="IPR006603">
    <property type="entry name" value="PQ-loop_rpt"/>
</dbReference>
<dbReference type="GO" id="GO:0005802">
    <property type="term" value="C:trans-Golgi network"/>
    <property type="evidence" value="ECO:0007669"/>
    <property type="project" value="TreeGrafter"/>
</dbReference>
<evidence type="ECO:0000313" key="9">
    <source>
        <dbReference type="EMBL" id="KAK8380138.1"/>
    </source>
</evidence>
<feature type="transmembrane region" description="Helical" evidence="8">
    <location>
        <begin position="94"/>
        <end position="116"/>
    </location>
</feature>
<dbReference type="SMART" id="SM00679">
    <property type="entry name" value="CTNS"/>
    <property type="match status" value="2"/>
</dbReference>
<dbReference type="Proteomes" id="UP001487740">
    <property type="component" value="Unassembled WGS sequence"/>
</dbReference>
<evidence type="ECO:0000313" key="10">
    <source>
        <dbReference type="Proteomes" id="UP001487740"/>
    </source>
</evidence>
<evidence type="ECO:0000256" key="7">
    <source>
        <dbReference type="ARBA" id="ARBA00043159"/>
    </source>
</evidence>
<evidence type="ECO:0000256" key="1">
    <source>
        <dbReference type="ARBA" id="ARBA00004141"/>
    </source>
</evidence>
<gene>
    <name evidence="9" type="ORF">O3P69_016647</name>
</gene>
<name>A0AAW0SYM2_SCYPA</name>
<evidence type="ECO:0000256" key="3">
    <source>
        <dbReference type="ARBA" id="ARBA00022737"/>
    </source>
</evidence>
<dbReference type="AlphaFoldDB" id="A0AAW0SYM2"/>
<proteinExistence type="predicted"/>
<dbReference type="EMBL" id="JARAKH010000042">
    <property type="protein sequence ID" value="KAK8380138.1"/>
    <property type="molecule type" value="Genomic_DNA"/>
</dbReference>
<dbReference type="GO" id="GO:0005768">
    <property type="term" value="C:endosome"/>
    <property type="evidence" value="ECO:0007669"/>
    <property type="project" value="TreeGrafter"/>
</dbReference>
<dbReference type="FunFam" id="1.20.1280.290:FF:000008">
    <property type="entry name" value="PQ-loop repeat-containing protein 1"/>
    <property type="match status" value="1"/>
</dbReference>
<reference evidence="9 10" key="1">
    <citation type="submission" date="2023-03" db="EMBL/GenBank/DDBJ databases">
        <title>High-quality genome of Scylla paramamosain provides insights in environmental adaptation.</title>
        <authorList>
            <person name="Zhang L."/>
        </authorList>
    </citation>
    <scope>NUCLEOTIDE SEQUENCE [LARGE SCALE GENOMIC DNA]</scope>
    <source>
        <strain evidence="9">LZ_2023a</strain>
        <tissue evidence="9">Muscle</tissue>
    </source>
</reference>
<organism evidence="9 10">
    <name type="scientific">Scylla paramamosain</name>
    <name type="common">Mud crab</name>
    <dbReference type="NCBI Taxonomy" id="85552"/>
    <lineage>
        <taxon>Eukaryota</taxon>
        <taxon>Metazoa</taxon>
        <taxon>Ecdysozoa</taxon>
        <taxon>Arthropoda</taxon>
        <taxon>Crustacea</taxon>
        <taxon>Multicrustacea</taxon>
        <taxon>Malacostraca</taxon>
        <taxon>Eumalacostraca</taxon>
        <taxon>Eucarida</taxon>
        <taxon>Decapoda</taxon>
        <taxon>Pleocyemata</taxon>
        <taxon>Brachyura</taxon>
        <taxon>Eubrachyura</taxon>
        <taxon>Portunoidea</taxon>
        <taxon>Portunidae</taxon>
        <taxon>Portuninae</taxon>
        <taxon>Scylla</taxon>
    </lineage>
</organism>
<keyword evidence="2 8" id="KW-0812">Transmembrane</keyword>
<dbReference type="Pfam" id="PF04193">
    <property type="entry name" value="PQ-loop"/>
    <property type="match status" value="2"/>
</dbReference>
<feature type="transmembrane region" description="Helical" evidence="8">
    <location>
        <begin position="128"/>
        <end position="150"/>
    </location>
</feature>
<feature type="transmembrane region" description="Helical" evidence="8">
    <location>
        <begin position="156"/>
        <end position="177"/>
    </location>
</feature>
<dbReference type="Gene3D" id="1.20.1280.290">
    <property type="match status" value="2"/>
</dbReference>
<comment type="caution">
    <text evidence="9">The sequence shown here is derived from an EMBL/GenBank/DDBJ whole genome shotgun (WGS) entry which is preliminary data.</text>
</comment>
<dbReference type="FunFam" id="1.20.1280.290:FF:000005">
    <property type="entry name" value="PQ-loop repeat-containing protein 1"/>
    <property type="match status" value="1"/>
</dbReference>
<evidence type="ECO:0000256" key="5">
    <source>
        <dbReference type="ARBA" id="ARBA00023136"/>
    </source>
</evidence>
<dbReference type="GO" id="GO:0005829">
    <property type="term" value="C:cytosol"/>
    <property type="evidence" value="ECO:0007669"/>
    <property type="project" value="GOC"/>
</dbReference>
<feature type="transmembrane region" description="Helical" evidence="8">
    <location>
        <begin position="232"/>
        <end position="249"/>
    </location>
</feature>
<evidence type="ECO:0000256" key="4">
    <source>
        <dbReference type="ARBA" id="ARBA00022989"/>
    </source>
</evidence>
<evidence type="ECO:0000256" key="8">
    <source>
        <dbReference type="SAM" id="Phobius"/>
    </source>
</evidence>
<dbReference type="PANTHER" id="PTHR14856">
    <property type="entry name" value="PQ-LOOP REPEAT-CONTAINING PROTEIN 1-LIKE PROTEIN"/>
    <property type="match status" value="1"/>
</dbReference>
<dbReference type="GO" id="GO:0045332">
    <property type="term" value="P:phospholipid translocation"/>
    <property type="evidence" value="ECO:0007669"/>
    <property type="project" value="TreeGrafter"/>
</dbReference>